<organism evidence="5">
    <name type="scientific">Capitella teleta</name>
    <name type="common">Polychaete worm</name>
    <dbReference type="NCBI Taxonomy" id="283909"/>
    <lineage>
        <taxon>Eukaryota</taxon>
        <taxon>Metazoa</taxon>
        <taxon>Spiralia</taxon>
        <taxon>Lophotrochozoa</taxon>
        <taxon>Annelida</taxon>
        <taxon>Polychaeta</taxon>
        <taxon>Sedentaria</taxon>
        <taxon>Scolecida</taxon>
        <taxon>Capitellidae</taxon>
        <taxon>Capitella</taxon>
    </lineage>
</organism>
<evidence type="ECO:0000256" key="2">
    <source>
        <dbReference type="ARBA" id="ARBA00022679"/>
    </source>
</evidence>
<evidence type="ECO:0000313" key="6">
    <source>
        <dbReference type="EnsemblMetazoa" id="CapteP217377"/>
    </source>
</evidence>
<keyword evidence="1 3" id="KW-0328">Glycosyltransferase</keyword>
<dbReference type="GO" id="GO:0008107">
    <property type="term" value="F:galactoside 2-alpha-L-fucosyltransferase activity"/>
    <property type="evidence" value="ECO:0007669"/>
    <property type="project" value="InterPro"/>
</dbReference>
<dbReference type="Gene3D" id="3.40.50.11350">
    <property type="match status" value="1"/>
</dbReference>
<dbReference type="GO" id="GO:0032580">
    <property type="term" value="C:Golgi cisterna membrane"/>
    <property type="evidence" value="ECO:0007669"/>
    <property type="project" value="UniProtKB-SubCell"/>
</dbReference>
<dbReference type="STRING" id="283909.R7TFS0"/>
<reference evidence="7" key="1">
    <citation type="submission" date="2012-12" db="EMBL/GenBank/DDBJ databases">
        <authorList>
            <person name="Hellsten U."/>
            <person name="Grimwood J."/>
            <person name="Chapman J.A."/>
            <person name="Shapiro H."/>
            <person name="Aerts A."/>
            <person name="Otillar R.P."/>
            <person name="Terry A.Y."/>
            <person name="Boore J.L."/>
            <person name="Simakov O."/>
            <person name="Marletaz F."/>
            <person name="Cho S.-J."/>
            <person name="Edsinger-Gonzales E."/>
            <person name="Havlak P."/>
            <person name="Kuo D.-H."/>
            <person name="Larsson T."/>
            <person name="Lv J."/>
            <person name="Arendt D."/>
            <person name="Savage R."/>
            <person name="Osoegawa K."/>
            <person name="de Jong P."/>
            <person name="Lindberg D.R."/>
            <person name="Seaver E.C."/>
            <person name="Weisblat D.A."/>
            <person name="Putnam N.H."/>
            <person name="Grigoriev I.V."/>
            <person name="Rokhsar D.S."/>
        </authorList>
    </citation>
    <scope>NUCLEOTIDE SEQUENCE</scope>
    <source>
        <strain evidence="7">I ESC-2004</strain>
    </source>
</reference>
<comment type="subcellular location">
    <subcellularLocation>
        <location evidence="3">Golgi apparatus</location>
        <location evidence="3">Golgi stack membrane</location>
        <topology evidence="3">Single-pass type II membrane protein</topology>
    </subcellularLocation>
</comment>
<keyword evidence="2 3" id="KW-0808">Transferase</keyword>
<feature type="compositionally biased region" description="Polar residues" evidence="4">
    <location>
        <begin position="102"/>
        <end position="116"/>
    </location>
</feature>
<dbReference type="EMBL" id="KB310942">
    <property type="protein sequence ID" value="ELT90381.1"/>
    <property type="molecule type" value="Genomic_DNA"/>
</dbReference>
<name>R7TFS0_CAPTE</name>
<evidence type="ECO:0000313" key="5">
    <source>
        <dbReference type="EMBL" id="ELT90381.1"/>
    </source>
</evidence>
<dbReference type="PANTHER" id="PTHR11927">
    <property type="entry name" value="GALACTOSIDE 2-L-FUCOSYLTRANSFERASE"/>
    <property type="match status" value="1"/>
</dbReference>
<evidence type="ECO:0000256" key="1">
    <source>
        <dbReference type="ARBA" id="ARBA00022676"/>
    </source>
</evidence>
<dbReference type="HOGENOM" id="CLU_647680_0_0_1"/>
<comment type="pathway">
    <text evidence="3">Protein modification; protein glycosylation.</text>
</comment>
<proteinExistence type="inferred from homology"/>
<accession>R7TFS0</accession>
<keyword evidence="3" id="KW-0735">Signal-anchor</keyword>
<dbReference type="CDD" id="cd11301">
    <property type="entry name" value="Fut1_Fut2_like"/>
    <property type="match status" value="1"/>
</dbReference>
<dbReference type="OMA" id="HIRGTHY"/>
<feature type="region of interest" description="Disordered" evidence="4">
    <location>
        <begin position="63"/>
        <end position="129"/>
    </location>
</feature>
<comment type="similarity">
    <text evidence="3">Belongs to the glycosyltransferase 11 family.</text>
</comment>
<dbReference type="OrthoDB" id="5854901at2759"/>
<keyword evidence="3" id="KW-0325">Glycoprotein</keyword>
<dbReference type="GO" id="GO:0005975">
    <property type="term" value="P:carbohydrate metabolic process"/>
    <property type="evidence" value="ECO:0007669"/>
    <property type="project" value="InterPro"/>
</dbReference>
<dbReference type="Proteomes" id="UP000014760">
    <property type="component" value="Unassembled WGS sequence"/>
</dbReference>
<dbReference type="EMBL" id="AMQN01014390">
    <property type="status" value="NOT_ANNOTATED_CDS"/>
    <property type="molecule type" value="Genomic_DNA"/>
</dbReference>
<keyword evidence="3" id="KW-0812">Transmembrane</keyword>
<evidence type="ECO:0000256" key="4">
    <source>
        <dbReference type="SAM" id="MobiDB-lite"/>
    </source>
</evidence>
<dbReference type="AlphaFoldDB" id="R7TFS0"/>
<dbReference type="Pfam" id="PF01531">
    <property type="entry name" value="Glyco_transf_11"/>
    <property type="match status" value="1"/>
</dbReference>
<keyword evidence="3" id="KW-0333">Golgi apparatus</keyword>
<reference evidence="6" key="3">
    <citation type="submission" date="2015-06" db="UniProtKB">
        <authorList>
            <consortium name="EnsemblMetazoa"/>
        </authorList>
    </citation>
    <scope>IDENTIFICATION</scope>
</reference>
<gene>
    <name evidence="5" type="ORF">CAPTEDRAFT_217377</name>
</gene>
<reference evidence="5 7" key="2">
    <citation type="journal article" date="2013" name="Nature">
        <title>Insights into bilaterian evolution from three spiralian genomes.</title>
        <authorList>
            <person name="Simakov O."/>
            <person name="Marletaz F."/>
            <person name="Cho S.J."/>
            <person name="Edsinger-Gonzales E."/>
            <person name="Havlak P."/>
            <person name="Hellsten U."/>
            <person name="Kuo D.H."/>
            <person name="Larsson T."/>
            <person name="Lv J."/>
            <person name="Arendt D."/>
            <person name="Savage R."/>
            <person name="Osoegawa K."/>
            <person name="de Jong P."/>
            <person name="Grimwood J."/>
            <person name="Chapman J.A."/>
            <person name="Shapiro H."/>
            <person name="Aerts A."/>
            <person name="Otillar R.P."/>
            <person name="Terry A.Y."/>
            <person name="Boore J.L."/>
            <person name="Grigoriev I.V."/>
            <person name="Lindberg D.R."/>
            <person name="Seaver E.C."/>
            <person name="Weisblat D.A."/>
            <person name="Putnam N.H."/>
            <person name="Rokhsar D.S."/>
        </authorList>
    </citation>
    <scope>NUCLEOTIDE SEQUENCE</scope>
    <source>
        <strain evidence="5 7">I ESC-2004</strain>
    </source>
</reference>
<evidence type="ECO:0000256" key="3">
    <source>
        <dbReference type="RuleBase" id="RU363129"/>
    </source>
</evidence>
<dbReference type="UniPathway" id="UPA00378"/>
<dbReference type="InterPro" id="IPR002516">
    <property type="entry name" value="Glyco_trans_11"/>
</dbReference>
<evidence type="ECO:0000313" key="7">
    <source>
        <dbReference type="Proteomes" id="UP000014760"/>
    </source>
</evidence>
<protein>
    <recommendedName>
        <fullName evidence="3">L-Fucosyltransferase</fullName>
        <ecNumber evidence="3">2.4.1.-</ecNumber>
    </recommendedName>
</protein>
<sequence length="424" mass="47645">MERRETSVRTIARYGEHSFAEIFGSPDISNQSEFIKDIISFFPVTSTSDPSVRLSKVRGTTWNAGTNAHADPISHSNTASGLNFDSSNKDPNQTGRGRHGTISPSSSTKTFGQFSATESTTMTSETVKEKGGRMVEVNETLVAILEKELEFDSSRGNLIIGLRMRLGNLLFQFAALIGLALRHHMNPVYTKSLHKLALYFRIKERPLDNNITISMQLNEGVKMGGSDAKIINLKQTKENVELKGYFQCTDYFSGAEAILRSELMFRPDVIKAAQAKMDHIHPGLWKSNVTKIGIHIRRGDFLNLAYQGRTVAPTEYYKKAMQLMLSRHDDCVFIVTGNAKTWATEELSTFGSLFFVDNGLPHEDMYLLSACDHVIVSTGTFSWWVGWLNRGSVVYYDLYPKIGYPLAADFDAKKYYPPHWTPLH</sequence>
<dbReference type="EC" id="2.4.1.-" evidence="3"/>
<feature type="compositionally biased region" description="Polar residues" evidence="4">
    <location>
        <begin position="74"/>
        <end position="95"/>
    </location>
</feature>
<dbReference type="EnsemblMetazoa" id="CapteT217377">
    <property type="protein sequence ID" value="CapteP217377"/>
    <property type="gene ID" value="CapteG217377"/>
</dbReference>
<keyword evidence="7" id="KW-1185">Reference proteome</keyword>
<dbReference type="PANTHER" id="PTHR11927:SF9">
    <property type="entry name" value="L-FUCOSYLTRANSFERASE"/>
    <property type="match status" value="1"/>
</dbReference>